<gene>
    <name evidence="3" type="ORF">B5V51_12998</name>
</gene>
<name>A0A2A4JRI7_HELVI</name>
<dbReference type="STRING" id="7102.A0A2A4JRI7"/>
<dbReference type="PANTHER" id="PTHR12910:SF2">
    <property type="entry name" value="NADH DEHYDROGENASE [UBIQUINONE] 1 ALPHA SUBCOMPLEX SUBUNIT 12"/>
    <property type="match status" value="1"/>
</dbReference>
<evidence type="ECO:0000256" key="1">
    <source>
        <dbReference type="ARBA" id="ARBA00007355"/>
    </source>
</evidence>
<comment type="subcellular location">
    <subcellularLocation>
        <location evidence="2">Mitochondrion inner membrane</location>
        <topology evidence="2">Peripheral membrane protein</topology>
        <orientation evidence="2">Matrix side</orientation>
    </subcellularLocation>
</comment>
<keyword evidence="2" id="KW-0496">Mitochondrion</keyword>
<dbReference type="Pfam" id="PF05071">
    <property type="entry name" value="NDUFA12"/>
    <property type="match status" value="1"/>
</dbReference>
<dbReference type="GO" id="GO:0005743">
    <property type="term" value="C:mitochondrial inner membrane"/>
    <property type="evidence" value="ECO:0007669"/>
    <property type="project" value="UniProtKB-SubCell"/>
</dbReference>
<sequence length="153" mass="18088">MSFLALDKWARLFRIIRQNGGLMKTGYKMWRYDALKEGKYVGCDASGNKYYTNCNYMIGRSRWVEHNLNFRWDYDASQVTSEWFGWLHYKTDRLPCEDCAKYALNCSCHAHAWLQPYVENVTGTEEAYYPYGTTKSHIKVWDGCSVTNRNKEE</sequence>
<keyword evidence="2" id="KW-0472">Membrane</keyword>
<dbReference type="GO" id="GO:0006979">
    <property type="term" value="P:response to oxidative stress"/>
    <property type="evidence" value="ECO:0007669"/>
    <property type="project" value="TreeGrafter"/>
</dbReference>
<comment type="similarity">
    <text evidence="1 2">Belongs to the complex I NDUFA12 subunit family.</text>
</comment>
<keyword evidence="2" id="KW-0679">Respiratory chain</keyword>
<dbReference type="InterPro" id="IPR007763">
    <property type="entry name" value="NDUFA12"/>
</dbReference>
<keyword evidence="2" id="KW-0999">Mitochondrion inner membrane</keyword>
<comment type="function">
    <text evidence="2">Accessory subunit of the mitochondrial membrane respiratory chain NADH dehydrogenase (Complex I), that is believed not to be involved in catalysis. Complex I functions in the transfer of electrons from NADH to the respiratory chain. The immediate electron acceptor for the enzyme is believed to be ubiquinone.</text>
</comment>
<dbReference type="EMBL" id="NWSH01000713">
    <property type="protein sequence ID" value="PCG74647.1"/>
    <property type="molecule type" value="Genomic_DNA"/>
</dbReference>
<comment type="caution">
    <text evidence="3">The sequence shown here is derived from an EMBL/GenBank/DDBJ whole genome shotgun (WGS) entry which is preliminary data.</text>
</comment>
<organism evidence="3">
    <name type="scientific">Heliothis virescens</name>
    <name type="common">Tobacco budworm moth</name>
    <dbReference type="NCBI Taxonomy" id="7102"/>
    <lineage>
        <taxon>Eukaryota</taxon>
        <taxon>Metazoa</taxon>
        <taxon>Ecdysozoa</taxon>
        <taxon>Arthropoda</taxon>
        <taxon>Hexapoda</taxon>
        <taxon>Insecta</taxon>
        <taxon>Pterygota</taxon>
        <taxon>Neoptera</taxon>
        <taxon>Endopterygota</taxon>
        <taxon>Lepidoptera</taxon>
        <taxon>Glossata</taxon>
        <taxon>Ditrysia</taxon>
        <taxon>Noctuoidea</taxon>
        <taxon>Noctuidae</taxon>
        <taxon>Heliothinae</taxon>
        <taxon>Heliothis</taxon>
    </lineage>
</organism>
<evidence type="ECO:0000313" key="3">
    <source>
        <dbReference type="EMBL" id="PCG74647.1"/>
    </source>
</evidence>
<keyword evidence="2" id="KW-0249">Electron transport</keyword>
<comment type="subunit">
    <text evidence="2">Complex I is composed of 45 different subunits.</text>
</comment>
<protein>
    <recommendedName>
        <fullName evidence="2">NADH dehydrogenase [ubiquinone] 1 alpha subcomplex subunit 12</fullName>
    </recommendedName>
</protein>
<evidence type="ECO:0000256" key="2">
    <source>
        <dbReference type="RuleBase" id="RU363103"/>
    </source>
</evidence>
<proteinExistence type="inferred from homology"/>
<dbReference type="PANTHER" id="PTHR12910">
    <property type="entry name" value="NADH-UBIQUINONE OXIDOREDUCTASE SUBUNIT B17.2"/>
    <property type="match status" value="1"/>
</dbReference>
<reference evidence="3" key="1">
    <citation type="submission" date="2017-09" db="EMBL/GenBank/DDBJ databases">
        <title>Contemporary evolution of a Lepidopteran species, Heliothis virescens, in response to modern agricultural practices.</title>
        <authorList>
            <person name="Fritz M.L."/>
            <person name="Deyonke A.M."/>
            <person name="Papanicolaou A."/>
            <person name="Micinski S."/>
            <person name="Westbrook J."/>
            <person name="Gould F."/>
        </authorList>
    </citation>
    <scope>NUCLEOTIDE SEQUENCE [LARGE SCALE GENOMIC DNA]</scope>
    <source>
        <strain evidence="3">HvINT-</strain>
        <tissue evidence="3">Whole body</tissue>
    </source>
</reference>
<accession>A0A2A4JRI7</accession>
<dbReference type="AlphaFoldDB" id="A0A2A4JRI7"/>
<keyword evidence="2" id="KW-0813">Transport</keyword>
<dbReference type="GO" id="GO:0045271">
    <property type="term" value="C:respiratory chain complex I"/>
    <property type="evidence" value="ECO:0007669"/>
    <property type="project" value="InterPro"/>
</dbReference>